<dbReference type="InterPro" id="IPR046867">
    <property type="entry name" value="AldOxase/xan_DH_MoCoBD2"/>
</dbReference>
<dbReference type="InterPro" id="IPR008274">
    <property type="entry name" value="AldOxase/xan_DH_MoCoBD1"/>
</dbReference>
<dbReference type="InterPro" id="IPR000674">
    <property type="entry name" value="Ald_Oxase/Xan_DH_a/b"/>
</dbReference>
<dbReference type="GO" id="GO:0051537">
    <property type="term" value="F:2 iron, 2 sulfur cluster binding"/>
    <property type="evidence" value="ECO:0007669"/>
    <property type="project" value="UniProtKB-KW"/>
</dbReference>
<dbReference type="FunFam" id="3.30.365.10:FF:000003">
    <property type="entry name" value="Aldehyde oxidase 1"/>
    <property type="match status" value="1"/>
</dbReference>
<dbReference type="Gene3D" id="3.30.465.10">
    <property type="match status" value="1"/>
</dbReference>
<dbReference type="SUPFAM" id="SSF56176">
    <property type="entry name" value="FAD-binding/transporter-associated domain-like"/>
    <property type="match status" value="1"/>
</dbReference>
<evidence type="ECO:0000256" key="10">
    <source>
        <dbReference type="ARBA" id="ARBA00023014"/>
    </source>
</evidence>
<feature type="binding site" evidence="14">
    <location>
        <position position="22"/>
    </location>
    <ligand>
        <name>[2Fe-2S] cluster</name>
        <dbReference type="ChEBI" id="CHEBI:190135"/>
        <label>1</label>
    </ligand>
</feature>
<comment type="cofactor">
    <cofactor evidence="14">
        <name>Mo-molybdopterin</name>
        <dbReference type="ChEBI" id="CHEBI:71302"/>
    </cofactor>
    <text evidence="14">Binds 1 Mo-molybdopterin (Mo-MPT) cofactor per subunit.</text>
</comment>
<dbReference type="GO" id="GO:0005506">
    <property type="term" value="F:iron ion binding"/>
    <property type="evidence" value="ECO:0007669"/>
    <property type="project" value="InterPro"/>
</dbReference>
<dbReference type="Ensembl" id="ENSBOBT00000024987.1">
    <property type="protein sequence ID" value="ENSBOBP00000024453.1"/>
    <property type="gene ID" value="ENSBOBG00000013288.1"/>
</dbReference>
<evidence type="ECO:0000256" key="11">
    <source>
        <dbReference type="ARBA" id="ARBA00034078"/>
    </source>
</evidence>
<dbReference type="PROSITE" id="PS51387">
    <property type="entry name" value="FAD_PCMH"/>
    <property type="match status" value="1"/>
</dbReference>
<reference evidence="16" key="1">
    <citation type="submission" date="2025-08" db="UniProtKB">
        <authorList>
            <consortium name="Ensembl"/>
        </authorList>
    </citation>
    <scope>IDENTIFICATION</scope>
</reference>
<dbReference type="Pfam" id="PF01799">
    <property type="entry name" value="Fer2_2"/>
    <property type="match status" value="1"/>
</dbReference>
<keyword evidence="4" id="KW-0285">Flavoprotein</keyword>
<feature type="domain" description="FAD-binding PCMH-type" evidence="15">
    <location>
        <begin position="172"/>
        <end position="411"/>
    </location>
</feature>
<evidence type="ECO:0000256" key="7">
    <source>
        <dbReference type="ARBA" id="ARBA00022827"/>
    </source>
</evidence>
<name>A0A8C0FWF1_BUBBB</name>
<dbReference type="Proteomes" id="UP000694567">
    <property type="component" value="Unplaced"/>
</dbReference>
<dbReference type="Pfam" id="PF03450">
    <property type="entry name" value="CO_deh_flav_C"/>
    <property type="match status" value="1"/>
</dbReference>
<dbReference type="FunFam" id="3.30.43.10:FF:000001">
    <property type="entry name" value="Xanthine dehydrogenase/oxidase"/>
    <property type="match status" value="1"/>
</dbReference>
<feature type="binding site" evidence="13">
    <location>
        <position position="813"/>
    </location>
    <ligand>
        <name>substrate</name>
    </ligand>
</feature>
<feature type="binding site" evidence="14">
    <location>
        <position position="99"/>
    </location>
    <ligand>
        <name>[2Fe-2S] cluster</name>
        <dbReference type="ChEBI" id="CHEBI:190135"/>
        <label>2</label>
    </ligand>
</feature>
<dbReference type="SMART" id="SM01008">
    <property type="entry name" value="Ald_Xan_dh_C"/>
    <property type="match status" value="1"/>
</dbReference>
<evidence type="ECO:0000256" key="1">
    <source>
        <dbReference type="ARBA" id="ARBA00001974"/>
    </source>
</evidence>
<dbReference type="InterPro" id="IPR012675">
    <property type="entry name" value="Beta-grasp_dom_sf"/>
</dbReference>
<reference evidence="16" key="2">
    <citation type="submission" date="2025-09" db="UniProtKB">
        <authorList>
            <consortium name="Ensembl"/>
        </authorList>
    </citation>
    <scope>IDENTIFICATION</scope>
</reference>
<evidence type="ECO:0000313" key="17">
    <source>
        <dbReference type="Proteomes" id="UP000694567"/>
    </source>
</evidence>
<dbReference type="GO" id="GO:0043546">
    <property type="term" value="F:molybdopterin cofactor binding"/>
    <property type="evidence" value="ECO:0007669"/>
    <property type="project" value="InterPro"/>
</dbReference>
<evidence type="ECO:0000256" key="4">
    <source>
        <dbReference type="ARBA" id="ARBA00022630"/>
    </source>
</evidence>
<dbReference type="Gene3D" id="3.30.365.10">
    <property type="entry name" value="Aldehyde oxidase/xanthine dehydrogenase, molybdopterin binding domain"/>
    <property type="match status" value="4"/>
</dbReference>
<feature type="binding site" evidence="14">
    <location>
        <position position="97"/>
    </location>
    <ligand>
        <name>[2Fe-2S] cluster</name>
        <dbReference type="ChEBI" id="CHEBI:190135"/>
        <label>2</label>
    </ligand>
</feature>
<dbReference type="InterPro" id="IPR016169">
    <property type="entry name" value="FAD-bd_PCMH_sub2"/>
</dbReference>
<comment type="cofactor">
    <cofactor evidence="1 13">
        <name>FAD</name>
        <dbReference type="ChEBI" id="CHEBI:57692"/>
    </cofactor>
</comment>
<dbReference type="Pfam" id="PF02738">
    <property type="entry name" value="MoCoBD_1"/>
    <property type="match status" value="1"/>
</dbReference>
<feature type="binding site" evidence="13">
    <location>
        <position position="779"/>
    </location>
    <ligand>
        <name>substrate</name>
    </ligand>
</feature>
<dbReference type="InterPro" id="IPR036683">
    <property type="entry name" value="CO_DH_flav_C_dom_sf"/>
</dbReference>
<keyword evidence="3 14" id="KW-0500">Molybdenum</keyword>
<dbReference type="Pfam" id="PF00941">
    <property type="entry name" value="FAD_binding_5"/>
    <property type="match status" value="1"/>
</dbReference>
<dbReference type="InterPro" id="IPR037165">
    <property type="entry name" value="AldOxase/xan_DH_Mopterin-bd_sf"/>
</dbReference>
<evidence type="ECO:0000259" key="15">
    <source>
        <dbReference type="PROSITE" id="PS51387"/>
    </source>
</evidence>
<keyword evidence="10 14" id="KW-0411">Iron-sulfur</keyword>
<dbReference type="Gene3D" id="3.10.20.30">
    <property type="match status" value="1"/>
</dbReference>
<comment type="similarity">
    <text evidence="2">Belongs to the xanthine dehydrogenase family.</text>
</comment>
<dbReference type="FunFam" id="3.30.365.10:FF:000001">
    <property type="entry name" value="Xanthine dehydrogenase oxidase"/>
    <property type="match status" value="1"/>
</dbReference>
<dbReference type="InterPro" id="IPR002888">
    <property type="entry name" value="2Fe-2S-bd"/>
</dbReference>
<dbReference type="InterPro" id="IPR036318">
    <property type="entry name" value="FAD-bd_PCMH-like_sf"/>
</dbReference>
<evidence type="ECO:0000256" key="5">
    <source>
        <dbReference type="ARBA" id="ARBA00022714"/>
    </source>
</evidence>
<dbReference type="FunFam" id="3.30.365.10:FF:000004">
    <property type="entry name" value="Xanthine dehydrogenase oxidase"/>
    <property type="match status" value="1"/>
</dbReference>
<dbReference type="Gene3D" id="3.30.43.10">
    <property type="entry name" value="Uridine Diphospho-n-acetylenolpyruvylglucosamine Reductase, domain 2"/>
    <property type="match status" value="1"/>
</dbReference>
<feature type="binding site" evidence="14">
    <location>
        <position position="697"/>
    </location>
    <ligand>
        <name>Mo-molybdopterin</name>
        <dbReference type="ChEBI" id="CHEBI:71302"/>
    </ligand>
    <ligandPart>
        <name>Mo</name>
        <dbReference type="ChEBI" id="CHEBI:28685"/>
    </ligandPart>
</feature>
<dbReference type="InterPro" id="IPR022407">
    <property type="entry name" value="OxRdtase_Mopterin_BS"/>
</dbReference>
<proteinExistence type="inferred from homology"/>
<keyword evidence="9 14" id="KW-0408">Iron</keyword>
<sequence length="1267" mass="140092">METLANEMTLIYSFSHHTANACLFPVCALHHVAVTTVEGIGNTKSRLHPAQERIAKSHGSQCGFCTPGIVMSMYTLLRNKPEPKMEDIEDAFQGNLCRCTGYRPILEGYRTFAKDLNCCGRVANGTGCCRSERENSMVMMSSSLFNSSEFQPLDPTQEPIFPPELMQKQLCFKGERVMWIQPTTLKELVALKSQYPNAKLVVGNTEVGIEMRLKNMLYPVIIAPAWISEMNAVQHTETGVTFGAACTLSSVEEVLRKVVAELPPYKAEVFQAVLEQLRWFAGPQIRNVAALGGNIMTASPISDLNPVLMASGSKLTLVSTRKLLAFPCDTEGSGIVNSPLPWIVRSGQNLKMEGEYFSAFKQASRREDDIAIVTCGMRVLFQDGTNRVEEIKLSYGGMAPTTVLALKTCKELTGRDWNEKLLQDACRLLAGEMDLSPSAPGGMVDFRRTLTLSFFFKFYLTVLQKLSKNYNGTVSAAREVLQSCFTKIPFQSCVLLQEVPRGQAVEDMVGRPLMHVSAAKQACGEAVYCDDIPHYENELYLTLVTSTKAHAKILSLHIVTCVGHIIGAVLADTQEHSRRAAKVVKIKYEELKPIVTIQEAIEKQSFLKSIKRINKGDVKKGFEESDHILEGEMYLGGQEHFYLETHCTLAVPKGEDGEMELFVSTQNPMKTQEFAANALGVPSNRIVVRVKRMGGGFGGKETRNTILTTAVAVAAFKTGRPVRCMLDRDEDMLISGGRHPFLGRYKVGFMKNGKVKSLEVSYYGNGGNSVDLSYGVMDRALLHLDNSYNIPNVSSVGIVCKTNLPSNTAFRGFGGPQGMMIAECWMSDLARKCGLPPEEVRKLNLYHEGDLTHFNQKLEGFTLRRCWDECLSSSSYHVFWSCLAGALVHVYTDGSVLLTHGGTEMGQGLHTKMIQVASRSLGIPTSNIYISETSTNTVPNTSPTAASVSADINGMAVHNACQTILKRLEPIKQSNPKGSWEDWVSCLIPDLGYDFEKNEGKPFCYFSYGVACSEVEIDCLTGDHKNIRTDIVMDVGTSLNPAIDIGQIEGAFVQGLGLFTMEELRYSPEGNLYTRGPGMYKIPAFGDIPTEFYVSLLRDCPNSKAVYSSKAVGEPPLFLSASVFYAIKDAIYSARKDSGLTEPFRLDSPATPERIRNACVDIFTKMVTPSGFTVCSLASLPHMECVCWSQWSRSGIRAGWEGRLWPCLSRWFLFHGHYPSFNMPPNERQIHRPALLGLPLQEGLPYSINEVAVHPSILQVLSIEQKH</sequence>
<dbReference type="FunFam" id="1.10.150.120:FF:000002">
    <property type="entry name" value="xanthine dehydrogenase/oxidase"/>
    <property type="match status" value="1"/>
</dbReference>
<protein>
    <submittedName>
        <fullName evidence="16">Xanthine dehydrogenase</fullName>
    </submittedName>
</protein>
<dbReference type="PANTHER" id="PTHR45444">
    <property type="entry name" value="XANTHINE DEHYDROGENASE"/>
    <property type="match status" value="1"/>
</dbReference>
<feature type="binding site" evidence="14">
    <location>
        <position position="946"/>
    </location>
    <ligand>
        <name>Mo-molybdopterin</name>
        <dbReference type="ChEBI" id="CHEBI:71302"/>
    </ligand>
    <ligandPart>
        <name>Mo</name>
        <dbReference type="ChEBI" id="CHEBI:28685"/>
    </ligandPart>
</feature>
<feature type="binding site" evidence="13">
    <location>
        <begin position="200"/>
        <end position="207"/>
    </location>
    <ligand>
        <name>FAD</name>
        <dbReference type="ChEBI" id="CHEBI:57692"/>
    </ligand>
</feature>
<keyword evidence="7 13" id="KW-0274">FAD</keyword>
<feature type="binding site" evidence="13">
    <location>
        <position position="701"/>
    </location>
    <ligand>
        <name>substrate</name>
    </ligand>
</feature>
<keyword evidence="5 14" id="KW-0001">2Fe-2S</keyword>
<dbReference type="SUPFAM" id="SSF47741">
    <property type="entry name" value="CO dehydrogenase ISP C-domain like"/>
    <property type="match status" value="1"/>
</dbReference>
<evidence type="ECO:0000256" key="3">
    <source>
        <dbReference type="ARBA" id="ARBA00022505"/>
    </source>
</evidence>
<evidence type="ECO:0000256" key="12">
    <source>
        <dbReference type="PIRSR" id="PIRSR000127-1"/>
    </source>
</evidence>
<feature type="binding site" evidence="14">
    <location>
        <position position="65"/>
    </location>
    <ligand>
        <name>[2Fe-2S] cluster</name>
        <dbReference type="ChEBI" id="CHEBI:190135"/>
        <label>2</label>
    </ligand>
</feature>
<feature type="binding site" evidence="14">
    <location>
        <position position="62"/>
    </location>
    <ligand>
        <name>[2Fe-2S] cluster</name>
        <dbReference type="ChEBI" id="CHEBI:190135"/>
        <label>2</label>
    </ligand>
</feature>
<dbReference type="InterPro" id="IPR005107">
    <property type="entry name" value="CO_DH_flav_C"/>
</dbReference>
<dbReference type="SUPFAM" id="SSF55447">
    <property type="entry name" value="CO dehydrogenase flavoprotein C-terminal domain-like"/>
    <property type="match status" value="1"/>
</dbReference>
<dbReference type="InterPro" id="IPR016208">
    <property type="entry name" value="Ald_Oxase/xanthine_DH-like"/>
</dbReference>
<feature type="binding site" evidence="13">
    <location>
        <position position="280"/>
    </location>
    <ligand>
        <name>FAD</name>
        <dbReference type="ChEBI" id="CHEBI:57692"/>
    </ligand>
</feature>
<evidence type="ECO:0000256" key="8">
    <source>
        <dbReference type="ARBA" id="ARBA00023002"/>
    </source>
</evidence>
<dbReference type="InterPro" id="IPR036884">
    <property type="entry name" value="2Fe-2S-bd_dom_sf"/>
</dbReference>
<dbReference type="PIRSF" id="PIRSF000127">
    <property type="entry name" value="Xanthine_DH"/>
    <property type="match status" value="1"/>
</dbReference>
<evidence type="ECO:0000256" key="9">
    <source>
        <dbReference type="ARBA" id="ARBA00023004"/>
    </source>
</evidence>
<dbReference type="InterPro" id="IPR036856">
    <property type="entry name" value="Ald_Oxase/Xan_DH_a/b_sf"/>
</dbReference>
<evidence type="ECO:0000256" key="6">
    <source>
        <dbReference type="ARBA" id="ARBA00022723"/>
    </source>
</evidence>
<dbReference type="InterPro" id="IPR016166">
    <property type="entry name" value="FAD-bd_PCMH"/>
</dbReference>
<evidence type="ECO:0000256" key="2">
    <source>
        <dbReference type="ARBA" id="ARBA00006849"/>
    </source>
</evidence>
<comment type="cofactor">
    <cofactor evidence="14">
        <name>[2Fe-2S] cluster</name>
        <dbReference type="ChEBI" id="CHEBI:190135"/>
    </cofactor>
    <text evidence="14">Binds 2 [2Fe-2S] clusters.</text>
</comment>
<dbReference type="Gene3D" id="1.10.150.120">
    <property type="entry name" value="[2Fe-2S]-binding domain"/>
    <property type="match status" value="1"/>
</dbReference>
<dbReference type="FunFam" id="3.30.465.10:FF:000004">
    <property type="entry name" value="Xanthine dehydrogenase/oxidase"/>
    <property type="match status" value="1"/>
</dbReference>
<dbReference type="PROSITE" id="PS00559">
    <property type="entry name" value="MOLYBDOPTERIN_EUK"/>
    <property type="match status" value="1"/>
</dbReference>
<keyword evidence="8" id="KW-0560">Oxidoreductase</keyword>
<dbReference type="SMART" id="SM01092">
    <property type="entry name" value="CO_deh_flav_C"/>
    <property type="match status" value="1"/>
</dbReference>
<organism evidence="16 17">
    <name type="scientific">Bubo bubo</name>
    <name type="common">Eurasian eagle-owl</name>
    <name type="synonym">Strix bubo</name>
    <dbReference type="NCBI Taxonomy" id="30461"/>
    <lineage>
        <taxon>Eukaryota</taxon>
        <taxon>Metazoa</taxon>
        <taxon>Chordata</taxon>
        <taxon>Craniata</taxon>
        <taxon>Vertebrata</taxon>
        <taxon>Euteleostomi</taxon>
        <taxon>Archelosauria</taxon>
        <taxon>Archosauria</taxon>
        <taxon>Dinosauria</taxon>
        <taxon>Saurischia</taxon>
        <taxon>Theropoda</taxon>
        <taxon>Coelurosauria</taxon>
        <taxon>Aves</taxon>
        <taxon>Neognathae</taxon>
        <taxon>Neoaves</taxon>
        <taxon>Telluraves</taxon>
        <taxon>Strigiformes</taxon>
        <taxon>Strigidae</taxon>
        <taxon>Bubo</taxon>
    </lineage>
</organism>
<feature type="binding site" evidence="13">
    <location>
        <position position="303"/>
    </location>
    <ligand>
        <name>FAD</name>
        <dbReference type="ChEBI" id="CHEBI:57692"/>
    </ligand>
</feature>
<dbReference type="SUPFAM" id="SSF56003">
    <property type="entry name" value="Molybdenum cofactor-binding domain"/>
    <property type="match status" value="1"/>
</dbReference>
<comment type="cofactor">
    <cofactor evidence="11">
        <name>[2Fe-2S] cluster</name>
        <dbReference type="ChEBI" id="CHEBI:190135"/>
    </cofactor>
</comment>
<feature type="binding site" evidence="14">
    <location>
        <position position="811"/>
    </location>
    <ligand>
        <name>Mo-molybdopterin</name>
        <dbReference type="ChEBI" id="CHEBI:71302"/>
    </ligand>
    <ligandPart>
        <name>Mo</name>
        <dbReference type="ChEBI" id="CHEBI:28685"/>
    </ligandPart>
</feature>
<dbReference type="Pfam" id="PF01315">
    <property type="entry name" value="Ald_Xan_dh_C"/>
    <property type="match status" value="2"/>
</dbReference>
<dbReference type="Gene3D" id="3.90.1170.50">
    <property type="entry name" value="Aldehyde oxidase/xanthine dehydrogenase, a/b hammerhead"/>
    <property type="match status" value="2"/>
</dbReference>
<dbReference type="SUPFAM" id="SSF54665">
    <property type="entry name" value="CO dehydrogenase molybdoprotein N-domain-like"/>
    <property type="match status" value="1"/>
</dbReference>
<dbReference type="Pfam" id="PF20256">
    <property type="entry name" value="MoCoBD_2"/>
    <property type="match status" value="1"/>
</dbReference>
<evidence type="ECO:0000256" key="14">
    <source>
        <dbReference type="PIRSR" id="PIRSR000127-3"/>
    </source>
</evidence>
<evidence type="ECO:0000256" key="13">
    <source>
        <dbReference type="PIRSR" id="PIRSR000127-2"/>
    </source>
</evidence>
<feature type="active site" description="Proton acceptor" evidence="12">
    <location>
        <position position="1114"/>
    </location>
</feature>
<dbReference type="AlphaFoldDB" id="A0A8C0FWF1"/>
<dbReference type="PANTHER" id="PTHR45444:SF3">
    <property type="entry name" value="XANTHINE DEHYDROGENASE"/>
    <property type="match status" value="1"/>
</dbReference>
<feature type="binding site" evidence="13">
    <location>
        <position position="361"/>
    </location>
    <ligand>
        <name>FAD</name>
        <dbReference type="ChEBI" id="CHEBI:57692"/>
    </ligand>
</feature>
<keyword evidence="6 14" id="KW-0479">Metal-binding</keyword>
<accession>A0A8C0FWF1</accession>
<keyword evidence="17" id="KW-1185">Reference proteome</keyword>
<dbReference type="InterPro" id="IPR002346">
    <property type="entry name" value="Mopterin_DH_FAD-bd"/>
</dbReference>
<dbReference type="GO" id="GO:0071949">
    <property type="term" value="F:FAD binding"/>
    <property type="evidence" value="ECO:0007669"/>
    <property type="project" value="InterPro"/>
</dbReference>
<evidence type="ECO:0000313" key="16">
    <source>
        <dbReference type="Ensembl" id="ENSBOBP00000024453.1"/>
    </source>
</evidence>
<dbReference type="FunFam" id="3.30.390.50:FF:000001">
    <property type="entry name" value="Xanthine dehydrogenase oxidase"/>
    <property type="match status" value="1"/>
</dbReference>
<feature type="binding site" evidence="14">
    <location>
        <position position="666"/>
    </location>
    <ligand>
        <name>Mo-molybdopterin</name>
        <dbReference type="ChEBI" id="CHEBI:71302"/>
    </ligand>
    <ligandPart>
        <name>Mo</name>
        <dbReference type="ChEBI" id="CHEBI:28685"/>
    </ligandPart>
</feature>
<dbReference type="InterPro" id="IPR016167">
    <property type="entry name" value="FAD-bd_PCMH_sub1"/>
</dbReference>
<dbReference type="Gene3D" id="3.30.390.50">
    <property type="entry name" value="CO dehydrogenase flavoprotein, C-terminal domain"/>
    <property type="match status" value="1"/>
</dbReference>
<dbReference type="GO" id="GO:0016491">
    <property type="term" value="F:oxidoreductase activity"/>
    <property type="evidence" value="ECO:0007669"/>
    <property type="project" value="UniProtKB-KW"/>
</dbReference>